<dbReference type="Proteomes" id="UP000237347">
    <property type="component" value="Unassembled WGS sequence"/>
</dbReference>
<sequence length="70" mass="7775">MNKGCPGGTPNSLASLYKLESLCLNTIASSEIYLNLPYNNLSRTTRLGIRLLSFYAFSYIAKTCTKHLAR</sequence>
<proteinExistence type="predicted"/>
<organism evidence="1 2">
    <name type="scientific">Quercus suber</name>
    <name type="common">Cork oak</name>
    <dbReference type="NCBI Taxonomy" id="58331"/>
    <lineage>
        <taxon>Eukaryota</taxon>
        <taxon>Viridiplantae</taxon>
        <taxon>Streptophyta</taxon>
        <taxon>Embryophyta</taxon>
        <taxon>Tracheophyta</taxon>
        <taxon>Spermatophyta</taxon>
        <taxon>Magnoliopsida</taxon>
        <taxon>eudicotyledons</taxon>
        <taxon>Gunneridae</taxon>
        <taxon>Pentapetalae</taxon>
        <taxon>rosids</taxon>
        <taxon>fabids</taxon>
        <taxon>Fagales</taxon>
        <taxon>Fagaceae</taxon>
        <taxon>Quercus</taxon>
    </lineage>
</organism>
<accession>A0AAW0MEV9</accession>
<protein>
    <submittedName>
        <fullName evidence="1">Uncharacterized protein</fullName>
    </submittedName>
</protein>
<keyword evidence="2" id="KW-1185">Reference proteome</keyword>
<evidence type="ECO:0000313" key="2">
    <source>
        <dbReference type="Proteomes" id="UP000237347"/>
    </source>
</evidence>
<comment type="caution">
    <text evidence="1">The sequence shown here is derived from an EMBL/GenBank/DDBJ whole genome shotgun (WGS) entry which is preliminary data.</text>
</comment>
<dbReference type="AlphaFoldDB" id="A0AAW0MEV9"/>
<gene>
    <name evidence="1" type="ORF">CFP56_029294</name>
</gene>
<dbReference type="EMBL" id="PKMF04000004">
    <property type="protein sequence ID" value="KAK7860991.1"/>
    <property type="molecule type" value="Genomic_DNA"/>
</dbReference>
<evidence type="ECO:0000313" key="1">
    <source>
        <dbReference type="EMBL" id="KAK7860991.1"/>
    </source>
</evidence>
<reference evidence="1 2" key="1">
    <citation type="journal article" date="2018" name="Sci. Data">
        <title>The draft genome sequence of cork oak.</title>
        <authorList>
            <person name="Ramos A.M."/>
            <person name="Usie A."/>
            <person name="Barbosa P."/>
            <person name="Barros P.M."/>
            <person name="Capote T."/>
            <person name="Chaves I."/>
            <person name="Simoes F."/>
            <person name="Abreu I."/>
            <person name="Carrasquinho I."/>
            <person name="Faro C."/>
            <person name="Guimaraes J.B."/>
            <person name="Mendonca D."/>
            <person name="Nobrega F."/>
            <person name="Rodrigues L."/>
            <person name="Saibo N.J.M."/>
            <person name="Varela M.C."/>
            <person name="Egas C."/>
            <person name="Matos J."/>
            <person name="Miguel C.M."/>
            <person name="Oliveira M.M."/>
            <person name="Ricardo C.P."/>
            <person name="Goncalves S."/>
        </authorList>
    </citation>
    <scope>NUCLEOTIDE SEQUENCE [LARGE SCALE GENOMIC DNA]</scope>
    <source>
        <strain evidence="2">cv. HL8</strain>
    </source>
</reference>
<name>A0AAW0MEV9_QUESU</name>